<sequence>MKAALLLGSALLCLSAAGLAAAPRTADQWYAAGQAQLRAGQLRAAADAFARSAALNPSAANWRALADTRVRLGDYEAATQAYDRAIAGYRGRGDSVTARALEALAAPYRQDAALFVLNAASTPAPACQRALAKFEPATGVYLGAYVDEWGLGADGRLRLPAPLDAGLAVYFRYFTLRAPGQGEVFPTRFAQAVKAAGGAMHVALEPGLPLRQVTEATVLPFAQAAAASGVPIFLRFAGEFNDPANEWSRDPALYRAKFRLVHDVMARVAPNVAMVWMMMPSRLETVDAYFPGDDAVDWVGLSLYSVPFQNGDRAQPGLRVNPLDVLDPIYRKYACAHPIQVSEYASAHRSGAAPGVDYTDFAVQKLRELYWGAVLKYPRLKNVNWLNIDMGSSAFVQPKAVARRNDYTLPGVDAKVAAFRELLGVDTFRTAFAAMTTVHVPQPFPARVQLREPLQGALWLKTFSAPARVTVRVDGQPVPVGAALPYRFTLPATLAPGAHTLTVTATGEDGKTLISRVQRFDVQP</sequence>
<evidence type="ECO:0000259" key="7">
    <source>
        <dbReference type="PROSITE" id="PS51764"/>
    </source>
</evidence>
<dbReference type="InterPro" id="IPR022790">
    <property type="entry name" value="GH26_dom"/>
</dbReference>
<reference evidence="8" key="1">
    <citation type="journal article" date="2014" name="Int. J. Syst. Evol. Microbiol.">
        <title>Complete genome of a new Firmicutes species belonging to the dominant human colonic microbiota ('Ruminococcus bicirculans') reveals two chromosomes and a selective capacity to utilize plant glucans.</title>
        <authorList>
            <consortium name="NISC Comparative Sequencing Program"/>
            <person name="Wegmann U."/>
            <person name="Louis P."/>
            <person name="Goesmann A."/>
            <person name="Henrissat B."/>
            <person name="Duncan S.H."/>
            <person name="Flint H.J."/>
        </authorList>
    </citation>
    <scope>NUCLEOTIDE SEQUENCE</scope>
    <source>
        <strain evidence="8">CGMCC 1.18437</strain>
    </source>
</reference>
<dbReference type="Proteomes" id="UP000539473">
    <property type="component" value="Unassembled WGS sequence"/>
</dbReference>
<feature type="repeat" description="TPR" evidence="4">
    <location>
        <begin position="26"/>
        <end position="59"/>
    </location>
</feature>
<keyword evidence="4" id="KW-0802">TPR repeat</keyword>
<feature type="active site" description="Nucleophile" evidence="5">
    <location>
        <position position="343"/>
    </location>
</feature>
<gene>
    <name evidence="8" type="ORF">GCM10017781_39790</name>
    <name evidence="9" type="ORF">HNQ07_003858</name>
</gene>
<evidence type="ECO:0000256" key="5">
    <source>
        <dbReference type="PROSITE-ProRule" id="PRU01100"/>
    </source>
</evidence>
<evidence type="ECO:0000313" key="9">
    <source>
        <dbReference type="EMBL" id="MBB5378352.1"/>
    </source>
</evidence>
<dbReference type="InterPro" id="IPR011990">
    <property type="entry name" value="TPR-like_helical_dom_sf"/>
</dbReference>
<dbReference type="Gene3D" id="3.20.20.80">
    <property type="entry name" value="Glycosidases"/>
    <property type="match status" value="1"/>
</dbReference>
<name>A0A7W8NTM9_9DEIO</name>
<evidence type="ECO:0000256" key="6">
    <source>
        <dbReference type="SAM" id="SignalP"/>
    </source>
</evidence>
<proteinExistence type="inferred from homology"/>
<dbReference type="EMBL" id="BNAJ01000013">
    <property type="protein sequence ID" value="GHF59508.1"/>
    <property type="molecule type" value="Genomic_DNA"/>
</dbReference>
<evidence type="ECO:0000256" key="4">
    <source>
        <dbReference type="PROSITE-ProRule" id="PRU00339"/>
    </source>
</evidence>
<comment type="caution">
    <text evidence="9">The sequence shown here is derived from an EMBL/GenBank/DDBJ whole genome shotgun (WGS) entry which is preliminary data.</text>
</comment>
<dbReference type="EMBL" id="JACHFK010000012">
    <property type="protein sequence ID" value="MBB5378352.1"/>
    <property type="molecule type" value="Genomic_DNA"/>
</dbReference>
<dbReference type="PANTHER" id="PTHR40079:SF4">
    <property type="entry name" value="GH26 DOMAIN-CONTAINING PROTEIN-RELATED"/>
    <property type="match status" value="1"/>
</dbReference>
<evidence type="ECO:0000313" key="10">
    <source>
        <dbReference type="Proteomes" id="UP000539473"/>
    </source>
</evidence>
<dbReference type="Gene3D" id="2.60.40.10">
    <property type="entry name" value="Immunoglobulins"/>
    <property type="match status" value="1"/>
</dbReference>
<dbReference type="InterPro" id="IPR017853">
    <property type="entry name" value="GH"/>
</dbReference>
<dbReference type="GO" id="GO:0016985">
    <property type="term" value="F:mannan endo-1,4-beta-mannosidase activity"/>
    <property type="evidence" value="ECO:0007669"/>
    <property type="project" value="InterPro"/>
</dbReference>
<dbReference type="RefSeq" id="WP_184114785.1">
    <property type="nucleotide sequence ID" value="NZ_BNAJ01000013.1"/>
</dbReference>
<evidence type="ECO:0000256" key="1">
    <source>
        <dbReference type="ARBA" id="ARBA00007754"/>
    </source>
</evidence>
<dbReference type="SUPFAM" id="SSF48452">
    <property type="entry name" value="TPR-like"/>
    <property type="match status" value="1"/>
</dbReference>
<evidence type="ECO:0000256" key="2">
    <source>
        <dbReference type="ARBA" id="ARBA00022801"/>
    </source>
</evidence>
<keyword evidence="11" id="KW-1185">Reference proteome</keyword>
<protein>
    <submittedName>
        <fullName evidence="9">Tetratricopeptide (TPR) repeat protein</fullName>
    </submittedName>
</protein>
<feature type="active site" description="Proton donor" evidence="5">
    <location>
        <position position="239"/>
    </location>
</feature>
<keyword evidence="3 5" id="KW-0326">Glycosidase</keyword>
<evidence type="ECO:0000313" key="8">
    <source>
        <dbReference type="EMBL" id="GHF59508.1"/>
    </source>
</evidence>
<feature type="signal peptide" evidence="6">
    <location>
        <begin position="1"/>
        <end position="20"/>
    </location>
</feature>
<dbReference type="InterPro" id="IPR013783">
    <property type="entry name" value="Ig-like_fold"/>
</dbReference>
<dbReference type="InterPro" id="IPR000805">
    <property type="entry name" value="Glyco_hydro_26"/>
</dbReference>
<feature type="domain" description="GH26" evidence="7">
    <location>
        <begin position="96"/>
        <end position="405"/>
    </location>
</feature>
<evidence type="ECO:0000313" key="11">
    <source>
        <dbReference type="Proteomes" id="UP000619376"/>
    </source>
</evidence>
<dbReference type="PROSITE" id="PS51764">
    <property type="entry name" value="GH26"/>
    <property type="match status" value="1"/>
</dbReference>
<dbReference type="PANTHER" id="PTHR40079">
    <property type="entry name" value="MANNAN ENDO-1,4-BETA-MANNOSIDASE E-RELATED"/>
    <property type="match status" value="1"/>
</dbReference>
<organism evidence="9 10">
    <name type="scientific">Deinococcus metalli</name>
    <dbReference type="NCBI Taxonomy" id="1141878"/>
    <lineage>
        <taxon>Bacteria</taxon>
        <taxon>Thermotogati</taxon>
        <taxon>Deinococcota</taxon>
        <taxon>Deinococci</taxon>
        <taxon>Deinococcales</taxon>
        <taxon>Deinococcaceae</taxon>
        <taxon>Deinococcus</taxon>
    </lineage>
</organism>
<dbReference type="Proteomes" id="UP000619376">
    <property type="component" value="Unassembled WGS sequence"/>
</dbReference>
<keyword evidence="6" id="KW-0732">Signal</keyword>
<dbReference type="GO" id="GO:0006080">
    <property type="term" value="P:substituted mannan metabolic process"/>
    <property type="evidence" value="ECO:0007669"/>
    <property type="project" value="InterPro"/>
</dbReference>
<feature type="chain" id="PRO_5031568257" evidence="6">
    <location>
        <begin position="21"/>
        <end position="524"/>
    </location>
</feature>
<comment type="similarity">
    <text evidence="1 5">Belongs to the glycosyl hydrolase 26 family.</text>
</comment>
<dbReference type="Gene3D" id="1.25.40.10">
    <property type="entry name" value="Tetratricopeptide repeat domain"/>
    <property type="match status" value="1"/>
</dbReference>
<accession>A0A7W8NTM9</accession>
<reference evidence="9 10" key="3">
    <citation type="submission" date="2020-08" db="EMBL/GenBank/DDBJ databases">
        <title>Genomic Encyclopedia of Type Strains, Phase IV (KMG-IV): sequencing the most valuable type-strain genomes for metagenomic binning, comparative biology and taxonomic classification.</title>
        <authorList>
            <person name="Goeker M."/>
        </authorList>
    </citation>
    <scope>NUCLEOTIDE SEQUENCE [LARGE SCALE GENOMIC DNA]</scope>
    <source>
        <strain evidence="9 10">DSM 27521</strain>
    </source>
</reference>
<keyword evidence="2 5" id="KW-0378">Hydrolase</keyword>
<dbReference type="SUPFAM" id="SSF51445">
    <property type="entry name" value="(Trans)glycosidases"/>
    <property type="match status" value="1"/>
</dbReference>
<reference evidence="8" key="4">
    <citation type="submission" date="2024-05" db="EMBL/GenBank/DDBJ databases">
        <authorList>
            <person name="Sun Q."/>
            <person name="Zhou Y."/>
        </authorList>
    </citation>
    <scope>NUCLEOTIDE SEQUENCE</scope>
    <source>
        <strain evidence="8">CGMCC 1.18437</strain>
    </source>
</reference>
<dbReference type="PROSITE" id="PS50005">
    <property type="entry name" value="TPR"/>
    <property type="match status" value="1"/>
</dbReference>
<dbReference type="InterPro" id="IPR019734">
    <property type="entry name" value="TPR_rpt"/>
</dbReference>
<reference evidence="11" key="2">
    <citation type="journal article" date="2019" name="Int. J. Syst. Evol. Microbiol.">
        <title>The Global Catalogue of Microorganisms (GCM) 10K type strain sequencing project: providing services to taxonomists for standard genome sequencing and annotation.</title>
        <authorList>
            <consortium name="The Broad Institute Genomics Platform"/>
            <consortium name="The Broad Institute Genome Sequencing Center for Infectious Disease"/>
            <person name="Wu L."/>
            <person name="Ma J."/>
        </authorList>
    </citation>
    <scope>NUCLEOTIDE SEQUENCE [LARGE SCALE GENOMIC DNA]</scope>
    <source>
        <strain evidence="11">CGMCC 1.18437</strain>
    </source>
</reference>
<dbReference type="AlphaFoldDB" id="A0A7W8NTM9"/>
<evidence type="ECO:0000256" key="3">
    <source>
        <dbReference type="ARBA" id="ARBA00023295"/>
    </source>
</evidence>